<dbReference type="SUPFAM" id="SSF54534">
    <property type="entry name" value="FKBP-like"/>
    <property type="match status" value="1"/>
</dbReference>
<evidence type="ECO:0000313" key="16">
    <source>
        <dbReference type="RefSeq" id="XP_013789901.1"/>
    </source>
</evidence>
<dbReference type="Gene3D" id="1.10.238.10">
    <property type="entry name" value="EF-hand"/>
    <property type="match status" value="1"/>
</dbReference>
<keyword evidence="8" id="KW-0325">Glycoprotein</keyword>
<dbReference type="PROSITE" id="PS50222">
    <property type="entry name" value="EF_HAND_2"/>
    <property type="match status" value="2"/>
</dbReference>
<evidence type="ECO:0000256" key="3">
    <source>
        <dbReference type="ARBA" id="ARBA00022729"/>
    </source>
</evidence>
<keyword evidence="15" id="KW-1185">Reference proteome</keyword>
<reference evidence="16" key="1">
    <citation type="submission" date="2025-08" db="UniProtKB">
        <authorList>
            <consortium name="RefSeq"/>
        </authorList>
    </citation>
    <scope>IDENTIFICATION</scope>
    <source>
        <tissue evidence="16">Muscle</tissue>
    </source>
</reference>
<dbReference type="PROSITE" id="PS00018">
    <property type="entry name" value="EF_HAND_1"/>
    <property type="match status" value="2"/>
</dbReference>
<dbReference type="InterPro" id="IPR011992">
    <property type="entry name" value="EF-hand-dom_pair"/>
</dbReference>
<dbReference type="PROSITE" id="PS50059">
    <property type="entry name" value="FKBP_PPIASE"/>
    <property type="match status" value="1"/>
</dbReference>
<keyword evidence="9 10" id="KW-0413">Isomerase</keyword>
<evidence type="ECO:0000259" key="13">
    <source>
        <dbReference type="PROSITE" id="PS50059"/>
    </source>
</evidence>
<feature type="domain" description="EF-hand" evidence="14">
    <location>
        <begin position="174"/>
        <end position="202"/>
    </location>
</feature>
<name>A0ABM1BWA2_LIMPO</name>
<evidence type="ECO:0000256" key="8">
    <source>
        <dbReference type="ARBA" id="ARBA00023180"/>
    </source>
</evidence>
<dbReference type="Proteomes" id="UP000694941">
    <property type="component" value="Unplaced"/>
</dbReference>
<evidence type="ECO:0000313" key="15">
    <source>
        <dbReference type="Proteomes" id="UP000694941"/>
    </source>
</evidence>
<dbReference type="InterPro" id="IPR002048">
    <property type="entry name" value="EF_hand_dom"/>
</dbReference>
<sequence length="246" mass="27846">MILLRYNVFTFVTGGEIDFVNVCNTHKGKNMYIFLLYFTLMLAIAQFNIVLPAETQENNELEMGVIKKPEKCDRSSRTGDILSVHYRGSLDDGTEFDSSYDQKEPFQFQLGTGQVIKGWDQGLISMCVGEQRRLTIPPHFGYGDSGAGERIPPNATLIFEVELLEIKDGPPPVNVFKEIDANADNQLSREEMSSYLKKKLPEAEAAGVKDLPDQSKIMEEIFQHEDRDNDGFISYDEFSGPKRDEL</sequence>
<keyword evidence="4" id="KW-0677">Repeat</keyword>
<comment type="catalytic activity">
    <reaction evidence="1 10">
        <text>[protein]-peptidylproline (omega=180) = [protein]-peptidylproline (omega=0)</text>
        <dbReference type="Rhea" id="RHEA:16237"/>
        <dbReference type="Rhea" id="RHEA-COMP:10747"/>
        <dbReference type="Rhea" id="RHEA-COMP:10748"/>
        <dbReference type="ChEBI" id="CHEBI:83833"/>
        <dbReference type="ChEBI" id="CHEBI:83834"/>
        <dbReference type="EC" id="5.2.1.8"/>
    </reaction>
</comment>
<protein>
    <recommendedName>
        <fullName evidence="2 10">peptidylprolyl isomerase</fullName>
        <ecNumber evidence="2 10">5.2.1.8</ecNumber>
    </recommendedName>
</protein>
<dbReference type="InterPro" id="IPR046357">
    <property type="entry name" value="PPIase_dom_sf"/>
</dbReference>
<evidence type="ECO:0000256" key="6">
    <source>
        <dbReference type="ARBA" id="ARBA00022837"/>
    </source>
</evidence>
<dbReference type="SUPFAM" id="SSF47473">
    <property type="entry name" value="EF-hand"/>
    <property type="match status" value="1"/>
</dbReference>
<organism evidence="15 16">
    <name type="scientific">Limulus polyphemus</name>
    <name type="common">Atlantic horseshoe crab</name>
    <dbReference type="NCBI Taxonomy" id="6850"/>
    <lineage>
        <taxon>Eukaryota</taxon>
        <taxon>Metazoa</taxon>
        <taxon>Ecdysozoa</taxon>
        <taxon>Arthropoda</taxon>
        <taxon>Chelicerata</taxon>
        <taxon>Merostomata</taxon>
        <taxon>Xiphosura</taxon>
        <taxon>Limulidae</taxon>
        <taxon>Limulus</taxon>
    </lineage>
</organism>
<feature type="region of interest" description="Disordered" evidence="11">
    <location>
        <begin position="221"/>
        <end position="246"/>
    </location>
</feature>
<dbReference type="GeneID" id="106473767"/>
<evidence type="ECO:0000256" key="7">
    <source>
        <dbReference type="ARBA" id="ARBA00023110"/>
    </source>
</evidence>
<evidence type="ECO:0000256" key="1">
    <source>
        <dbReference type="ARBA" id="ARBA00000971"/>
    </source>
</evidence>
<dbReference type="Pfam" id="PF00254">
    <property type="entry name" value="FKBP_C"/>
    <property type="match status" value="1"/>
</dbReference>
<keyword evidence="3" id="KW-0732">Signal</keyword>
<dbReference type="InterPro" id="IPR001179">
    <property type="entry name" value="PPIase_FKBP_dom"/>
</dbReference>
<dbReference type="PANTHER" id="PTHR46222:SF3">
    <property type="entry name" value="PEPTIDYLPROLYL ISOMERASE"/>
    <property type="match status" value="1"/>
</dbReference>
<evidence type="ECO:0000256" key="4">
    <source>
        <dbReference type="ARBA" id="ARBA00022737"/>
    </source>
</evidence>
<dbReference type="SMART" id="SM00054">
    <property type="entry name" value="EFh"/>
    <property type="match status" value="2"/>
</dbReference>
<gene>
    <name evidence="16" type="primary">LOC106473767</name>
</gene>
<evidence type="ECO:0000256" key="11">
    <source>
        <dbReference type="SAM" id="MobiDB-lite"/>
    </source>
</evidence>
<keyword evidence="12" id="KW-0472">Membrane</keyword>
<dbReference type="PANTHER" id="PTHR46222">
    <property type="entry name" value="PEPTIDYL-PROLYL CIS-TRANS ISOMERASE FKBP7/14"/>
    <property type="match status" value="1"/>
</dbReference>
<keyword evidence="5" id="KW-0256">Endoplasmic reticulum</keyword>
<evidence type="ECO:0000256" key="9">
    <source>
        <dbReference type="ARBA" id="ARBA00023235"/>
    </source>
</evidence>
<keyword evidence="12" id="KW-1133">Transmembrane helix</keyword>
<evidence type="ECO:0000256" key="12">
    <source>
        <dbReference type="SAM" id="Phobius"/>
    </source>
</evidence>
<evidence type="ECO:0000256" key="10">
    <source>
        <dbReference type="PROSITE-ProRule" id="PRU00277"/>
    </source>
</evidence>
<feature type="domain" description="EF-hand" evidence="14">
    <location>
        <begin position="213"/>
        <end position="246"/>
    </location>
</feature>
<feature type="transmembrane region" description="Helical" evidence="12">
    <location>
        <begin position="31"/>
        <end position="51"/>
    </location>
</feature>
<evidence type="ECO:0000256" key="5">
    <source>
        <dbReference type="ARBA" id="ARBA00022824"/>
    </source>
</evidence>
<dbReference type="InterPro" id="IPR018247">
    <property type="entry name" value="EF_Hand_1_Ca_BS"/>
</dbReference>
<proteinExistence type="predicted"/>
<feature type="compositionally biased region" description="Basic and acidic residues" evidence="11">
    <location>
        <begin position="221"/>
        <end position="230"/>
    </location>
</feature>
<accession>A0ABM1BWA2</accession>
<dbReference type="CDD" id="cd00051">
    <property type="entry name" value="EFh"/>
    <property type="match status" value="1"/>
</dbReference>
<evidence type="ECO:0000256" key="2">
    <source>
        <dbReference type="ARBA" id="ARBA00013194"/>
    </source>
</evidence>
<dbReference type="Gene3D" id="3.10.50.40">
    <property type="match status" value="1"/>
</dbReference>
<keyword evidence="7 10" id="KW-0697">Rotamase</keyword>
<keyword evidence="6" id="KW-0106">Calcium</keyword>
<dbReference type="InterPro" id="IPR052273">
    <property type="entry name" value="PPIase_FKBP"/>
</dbReference>
<keyword evidence="12" id="KW-0812">Transmembrane</keyword>
<dbReference type="RefSeq" id="XP_013789901.1">
    <property type="nucleotide sequence ID" value="XM_013934447.2"/>
</dbReference>
<dbReference type="EC" id="5.2.1.8" evidence="2 10"/>
<feature type="domain" description="PPIase FKBP-type" evidence="13">
    <location>
        <begin position="79"/>
        <end position="167"/>
    </location>
</feature>
<evidence type="ECO:0000259" key="14">
    <source>
        <dbReference type="PROSITE" id="PS50222"/>
    </source>
</evidence>
<dbReference type="Pfam" id="PF13499">
    <property type="entry name" value="EF-hand_7"/>
    <property type="match status" value="1"/>
</dbReference>